<dbReference type="InterPro" id="IPR036390">
    <property type="entry name" value="WH_DNA-bd_sf"/>
</dbReference>
<evidence type="ECO:0000313" key="6">
    <source>
        <dbReference type="EMBL" id="MCU6680375.1"/>
    </source>
</evidence>
<comment type="similarity">
    <text evidence="1">Belongs to the LysR transcriptional regulatory family.</text>
</comment>
<dbReference type="InterPro" id="IPR058163">
    <property type="entry name" value="LysR-type_TF_proteobact-type"/>
</dbReference>
<dbReference type="InterPro" id="IPR000847">
    <property type="entry name" value="LysR_HTH_N"/>
</dbReference>
<dbReference type="InterPro" id="IPR036388">
    <property type="entry name" value="WH-like_DNA-bd_sf"/>
</dbReference>
<dbReference type="Pfam" id="PF03466">
    <property type="entry name" value="LysR_substrate"/>
    <property type="match status" value="1"/>
</dbReference>
<evidence type="ECO:0000259" key="5">
    <source>
        <dbReference type="PROSITE" id="PS50931"/>
    </source>
</evidence>
<name>A0ABT2RHN4_9ENTR</name>
<dbReference type="Pfam" id="PF00126">
    <property type="entry name" value="HTH_1"/>
    <property type="match status" value="1"/>
</dbReference>
<dbReference type="InterPro" id="IPR005119">
    <property type="entry name" value="LysR_subst-bd"/>
</dbReference>
<dbReference type="RefSeq" id="WP_262664576.1">
    <property type="nucleotide sequence ID" value="NZ_JAMHKS010000078.1"/>
</dbReference>
<reference evidence="6" key="1">
    <citation type="submission" date="2022-05" db="EMBL/GenBank/DDBJ databases">
        <title>Description of a novel species of Leclercia; Leclercia tamurae and the Proposal for a Novel Genus Silvania gen. nov. Containing Two Novel Species Silvania hatchlandensis sp. nov. and Silvania confinis sp. nov. Isolated from the Rhizosphere of Oak.</title>
        <authorList>
            <person name="Maddock D.W."/>
            <person name="Brady C.L."/>
            <person name="Denman S."/>
            <person name="Arnold D."/>
        </authorList>
    </citation>
    <scope>NUCLEOTIDE SEQUENCE</scope>
    <source>
        <strain evidence="6">H6S3</strain>
    </source>
</reference>
<dbReference type="Gene3D" id="3.40.190.290">
    <property type="match status" value="1"/>
</dbReference>
<keyword evidence="3" id="KW-0238">DNA-binding</keyword>
<organism evidence="6 7">
    <name type="scientific">Leclercia tamurae</name>
    <dbReference type="NCBI Taxonomy" id="2926467"/>
    <lineage>
        <taxon>Bacteria</taxon>
        <taxon>Pseudomonadati</taxon>
        <taxon>Pseudomonadota</taxon>
        <taxon>Gammaproteobacteria</taxon>
        <taxon>Enterobacterales</taxon>
        <taxon>Enterobacteriaceae</taxon>
        <taxon>Leclercia</taxon>
    </lineage>
</organism>
<evidence type="ECO:0000256" key="3">
    <source>
        <dbReference type="ARBA" id="ARBA00023125"/>
    </source>
</evidence>
<keyword evidence="4" id="KW-0804">Transcription</keyword>
<evidence type="ECO:0000256" key="4">
    <source>
        <dbReference type="ARBA" id="ARBA00023163"/>
    </source>
</evidence>
<keyword evidence="7" id="KW-1185">Reference proteome</keyword>
<feature type="domain" description="HTH lysR-type" evidence="5">
    <location>
        <begin position="4"/>
        <end position="61"/>
    </location>
</feature>
<protein>
    <submittedName>
        <fullName evidence="6">LysR family transcriptional regulator</fullName>
    </submittedName>
</protein>
<sequence length="302" mass="33253">MSGEIFRDIVAFITIARERSFTRAAAELGVSQSALSHTIRNLEARLGLRLLIRTTRSVSPTEAGLRLLERVSPRFDVIAGELASLSELGSKIAGTVRITASDFAWNTFVWPRLSPALLHYPDVKLEVSNDPALTDIVAERFDAGIRPGDRIGKNMASVRISPDWRNLIVASPDYLAGKDLPLTPEDLVRHACINTRYAMKEGISPWELKKGDGVQACRVDGPLIFNTVYAALDAALAGYGLAYVPEILARPGLENGHLQAVLEAWCPPRQGFHIFYSSERQLLPALSMIIETLRYDPGFMPS</sequence>
<dbReference type="SUPFAM" id="SSF53850">
    <property type="entry name" value="Periplasmic binding protein-like II"/>
    <property type="match status" value="1"/>
</dbReference>
<dbReference type="PROSITE" id="PS50931">
    <property type="entry name" value="HTH_LYSR"/>
    <property type="match status" value="1"/>
</dbReference>
<dbReference type="SUPFAM" id="SSF46785">
    <property type="entry name" value="Winged helix' DNA-binding domain"/>
    <property type="match status" value="1"/>
</dbReference>
<dbReference type="Proteomes" id="UP001062027">
    <property type="component" value="Unassembled WGS sequence"/>
</dbReference>
<evidence type="ECO:0000313" key="7">
    <source>
        <dbReference type="Proteomes" id="UP001062027"/>
    </source>
</evidence>
<dbReference type="Gene3D" id="1.10.10.10">
    <property type="entry name" value="Winged helix-like DNA-binding domain superfamily/Winged helix DNA-binding domain"/>
    <property type="match status" value="1"/>
</dbReference>
<comment type="caution">
    <text evidence="6">The sequence shown here is derived from an EMBL/GenBank/DDBJ whole genome shotgun (WGS) entry which is preliminary data.</text>
</comment>
<keyword evidence="2" id="KW-0805">Transcription regulation</keyword>
<accession>A0ABT2RHN4</accession>
<dbReference type="PRINTS" id="PR00039">
    <property type="entry name" value="HTHLYSR"/>
</dbReference>
<dbReference type="EMBL" id="JAMHKS010000078">
    <property type="protein sequence ID" value="MCU6680375.1"/>
    <property type="molecule type" value="Genomic_DNA"/>
</dbReference>
<evidence type="ECO:0000256" key="2">
    <source>
        <dbReference type="ARBA" id="ARBA00023015"/>
    </source>
</evidence>
<dbReference type="PANTHER" id="PTHR30537">
    <property type="entry name" value="HTH-TYPE TRANSCRIPTIONAL REGULATOR"/>
    <property type="match status" value="1"/>
</dbReference>
<dbReference type="PANTHER" id="PTHR30537:SF1">
    <property type="entry name" value="HTH-TYPE TRANSCRIPTIONAL REGULATOR PGRR"/>
    <property type="match status" value="1"/>
</dbReference>
<proteinExistence type="inferred from homology"/>
<evidence type="ECO:0000256" key="1">
    <source>
        <dbReference type="ARBA" id="ARBA00009437"/>
    </source>
</evidence>
<gene>
    <name evidence="6" type="ORF">M8318_22250</name>
</gene>